<evidence type="ECO:0000259" key="2">
    <source>
        <dbReference type="Pfam" id="PF03061"/>
    </source>
</evidence>
<dbReference type="InterPro" id="IPR006683">
    <property type="entry name" value="Thioestr_dom"/>
</dbReference>
<accession>A0ABV4UIU1</accession>
<dbReference type="Pfam" id="PF03061">
    <property type="entry name" value="4HBT"/>
    <property type="match status" value="1"/>
</dbReference>
<feature type="domain" description="Thioesterase" evidence="2">
    <location>
        <begin position="62"/>
        <end position="132"/>
    </location>
</feature>
<comment type="caution">
    <text evidence="3">The sequence shown here is derived from an EMBL/GenBank/DDBJ whole genome shotgun (WGS) entry which is preliminary data.</text>
</comment>
<dbReference type="Proteomes" id="UP001575652">
    <property type="component" value="Unassembled WGS sequence"/>
</dbReference>
<dbReference type="CDD" id="cd03443">
    <property type="entry name" value="PaaI_thioesterase"/>
    <property type="match status" value="1"/>
</dbReference>
<sequence>MALPATLEEFTAFVEKFTATRGFDDIAATLGLEPHAVDGDSISMSMPLTEPLSQANGMFSAAALFGAADITGTFLALQAYAGTGQFPLAIQSNLNFLSNSTSSPAVATARVLRGGGSVAVAEVVVRDADGKDLVHSTFTYVIKERKLGK</sequence>
<protein>
    <submittedName>
        <fullName evidence="3">PaaI family thioesterase</fullName>
        <ecNumber evidence="3">3.1.2.-</ecNumber>
    </submittedName>
</protein>
<dbReference type="GO" id="GO:0016787">
    <property type="term" value="F:hydrolase activity"/>
    <property type="evidence" value="ECO:0007669"/>
    <property type="project" value="UniProtKB-KW"/>
</dbReference>
<dbReference type="Gene3D" id="3.10.129.10">
    <property type="entry name" value="Hotdog Thioesterase"/>
    <property type="match status" value="1"/>
</dbReference>
<dbReference type="NCBIfam" id="TIGR00369">
    <property type="entry name" value="unchar_dom_1"/>
    <property type="match status" value="1"/>
</dbReference>
<name>A0ABV4UIU1_9MICC</name>
<organism evidence="3 4">
    <name type="scientific">Arthrobacter halodurans</name>
    <dbReference type="NCBI Taxonomy" id="516699"/>
    <lineage>
        <taxon>Bacteria</taxon>
        <taxon>Bacillati</taxon>
        <taxon>Actinomycetota</taxon>
        <taxon>Actinomycetes</taxon>
        <taxon>Micrococcales</taxon>
        <taxon>Micrococcaceae</taxon>
        <taxon>Arthrobacter</taxon>
    </lineage>
</organism>
<gene>
    <name evidence="3" type="ORF">ACETWP_00120</name>
</gene>
<reference evidence="3 4" key="1">
    <citation type="submission" date="2024-09" db="EMBL/GenBank/DDBJ databases">
        <authorList>
            <person name="Salinas-Garcia M.A."/>
            <person name="Prieme A."/>
        </authorList>
    </citation>
    <scope>NUCLEOTIDE SEQUENCE [LARGE SCALE GENOMIC DNA]</scope>
    <source>
        <strain evidence="3 4">DSM 21081</strain>
    </source>
</reference>
<proteinExistence type="predicted"/>
<dbReference type="EC" id="3.1.2.-" evidence="3"/>
<dbReference type="InterPro" id="IPR029069">
    <property type="entry name" value="HotDog_dom_sf"/>
</dbReference>
<dbReference type="RefSeq" id="WP_373970164.1">
    <property type="nucleotide sequence ID" value="NZ_JBHDLJ010000001.1"/>
</dbReference>
<keyword evidence="4" id="KW-1185">Reference proteome</keyword>
<evidence type="ECO:0000256" key="1">
    <source>
        <dbReference type="ARBA" id="ARBA00022801"/>
    </source>
</evidence>
<evidence type="ECO:0000313" key="3">
    <source>
        <dbReference type="EMBL" id="MFB0832989.1"/>
    </source>
</evidence>
<keyword evidence="1 3" id="KW-0378">Hydrolase</keyword>
<dbReference type="EMBL" id="JBHDLJ010000001">
    <property type="protein sequence ID" value="MFB0832989.1"/>
    <property type="molecule type" value="Genomic_DNA"/>
</dbReference>
<dbReference type="SUPFAM" id="SSF54637">
    <property type="entry name" value="Thioesterase/thiol ester dehydrase-isomerase"/>
    <property type="match status" value="1"/>
</dbReference>
<evidence type="ECO:0000313" key="4">
    <source>
        <dbReference type="Proteomes" id="UP001575652"/>
    </source>
</evidence>
<dbReference type="InterPro" id="IPR003736">
    <property type="entry name" value="PAAI_dom"/>
</dbReference>